<dbReference type="Proteomes" id="UP000050378">
    <property type="component" value="Unassembled WGS sequence"/>
</dbReference>
<feature type="domain" description="CBS" evidence="10">
    <location>
        <begin position="71"/>
        <end position="133"/>
    </location>
</feature>
<dbReference type="GO" id="GO:0005886">
    <property type="term" value="C:plasma membrane"/>
    <property type="evidence" value="ECO:0007669"/>
    <property type="project" value="TreeGrafter"/>
</dbReference>
<dbReference type="OrthoDB" id="9797674at2"/>
<name>A0A0P7E9U6_9GAMM</name>
<dbReference type="STRING" id="570156.AOG27_03780"/>
<evidence type="ECO:0000256" key="5">
    <source>
        <dbReference type="ARBA" id="ARBA00023122"/>
    </source>
</evidence>
<keyword evidence="4" id="KW-0460">Magnesium</keyword>
<dbReference type="RefSeq" id="WP_054551660.1">
    <property type="nucleotide sequence ID" value="NZ_JAQPZS010000018.1"/>
</dbReference>
<dbReference type="FunFam" id="3.10.580.10:FF:000002">
    <property type="entry name" value="Magnesium/cobalt efflux protein CorC"/>
    <property type="match status" value="1"/>
</dbReference>
<dbReference type="PANTHER" id="PTHR22777:SF27">
    <property type="entry name" value="MAGNESIUM AND COBALT EFFLUX PROTEIN CORC"/>
    <property type="match status" value="1"/>
</dbReference>
<dbReference type="Proteomes" id="UP001377972">
    <property type="component" value="Unassembled WGS sequence"/>
</dbReference>
<dbReference type="InterPro" id="IPR036318">
    <property type="entry name" value="FAD-bd_PCMH-like_sf"/>
</dbReference>
<dbReference type="AlphaFoldDB" id="A0A0P7E9U6"/>
<comment type="similarity">
    <text evidence="1">Belongs to the UPF0053 family.</text>
</comment>
<dbReference type="PROSITE" id="PS51371">
    <property type="entry name" value="CBS"/>
    <property type="match status" value="2"/>
</dbReference>
<dbReference type="InterPro" id="IPR016169">
    <property type="entry name" value="FAD-bd_PCMH_sub2"/>
</dbReference>
<protein>
    <recommendedName>
        <fullName evidence="8">Magnesium and cobalt efflux protein CorC</fullName>
    </recommendedName>
</protein>
<dbReference type="EMBL" id="LJTC01000002">
    <property type="protein sequence ID" value="KPM84901.1"/>
    <property type="molecule type" value="Genomic_DNA"/>
</dbReference>
<proteinExistence type="inferred from homology"/>
<dbReference type="CDD" id="cd04590">
    <property type="entry name" value="CBS_pair_CorC_HlyC_assoc"/>
    <property type="match status" value="1"/>
</dbReference>
<evidence type="ECO:0000313" key="12">
    <source>
        <dbReference type="EMBL" id="MEJ6497694.1"/>
    </source>
</evidence>
<evidence type="ECO:0000259" key="10">
    <source>
        <dbReference type="PROSITE" id="PS51371"/>
    </source>
</evidence>
<sequence length="294" mass="33057">MSDDNSQTSQGSSGKTWLGRIAQMLQGEPQNREELVEVIADAQERDLIDPETKDMIEGVLGVSELKVRDIMIPRSQMVTLEVDTPLEELLPMMVDSTHSRFPVVCEDKDHVEGILLAKDLLPLIINKDEQLPSLREYLRPAVVVPESKRVDTLLNEFRQQRYHMAIVIDEYGGVSGLVTIEDILEIIVGEIEDEHDESEDLQDIRQVAKHVYAVQALTEVDDFNEYFKTGYSTSDADTIGGIVLHAFGHMPSRGETIEVEGLQFKVTNADNRRILQLQVTIPKADDNDSEETAN</sequence>
<feature type="domain" description="CBS" evidence="10">
    <location>
        <begin position="137"/>
        <end position="197"/>
    </location>
</feature>
<keyword evidence="3" id="KW-0677">Repeat</keyword>
<evidence type="ECO:0000256" key="8">
    <source>
        <dbReference type="ARBA" id="ARBA00040729"/>
    </source>
</evidence>
<dbReference type="InterPro" id="IPR005170">
    <property type="entry name" value="Transptr-assoc_dom"/>
</dbReference>
<evidence type="ECO:0000256" key="6">
    <source>
        <dbReference type="ARBA" id="ARBA00023285"/>
    </source>
</evidence>
<dbReference type="PATRIC" id="fig|570156.3.peg.738"/>
<dbReference type="InterPro" id="IPR046342">
    <property type="entry name" value="CBS_dom_sf"/>
</dbReference>
<accession>A0A0P7E9U6</accession>
<dbReference type="GO" id="GO:0050660">
    <property type="term" value="F:flavin adenine dinucleotide binding"/>
    <property type="evidence" value="ECO:0007669"/>
    <property type="project" value="InterPro"/>
</dbReference>
<dbReference type="Pfam" id="PF00571">
    <property type="entry name" value="CBS"/>
    <property type="match status" value="2"/>
</dbReference>
<evidence type="ECO:0000256" key="1">
    <source>
        <dbReference type="ARBA" id="ARBA00006337"/>
    </source>
</evidence>
<dbReference type="SMART" id="SM01091">
    <property type="entry name" value="CorC_HlyC"/>
    <property type="match status" value="1"/>
</dbReference>
<evidence type="ECO:0000313" key="11">
    <source>
        <dbReference type="EMBL" id="KPM84901.1"/>
    </source>
</evidence>
<dbReference type="NCBIfam" id="NF011675">
    <property type="entry name" value="PRK15094.1"/>
    <property type="match status" value="1"/>
</dbReference>
<dbReference type="InterPro" id="IPR000644">
    <property type="entry name" value="CBS_dom"/>
</dbReference>
<keyword evidence="6" id="KW-0170">Cobalt</keyword>
<comment type="caution">
    <text evidence="11">The sequence shown here is derived from an EMBL/GenBank/DDBJ whole genome shotgun (WGS) entry which is preliminary data.</text>
</comment>
<dbReference type="Gene3D" id="3.10.580.10">
    <property type="entry name" value="CBS-domain"/>
    <property type="match status" value="1"/>
</dbReference>
<dbReference type="InterPro" id="IPR044751">
    <property type="entry name" value="Ion_transp-like_CBS"/>
</dbReference>
<evidence type="ECO:0000256" key="3">
    <source>
        <dbReference type="ARBA" id="ARBA00022737"/>
    </source>
</evidence>
<evidence type="ECO:0000256" key="4">
    <source>
        <dbReference type="ARBA" id="ARBA00022842"/>
    </source>
</evidence>
<evidence type="ECO:0000313" key="13">
    <source>
        <dbReference type="Proteomes" id="UP000050378"/>
    </source>
</evidence>
<evidence type="ECO:0000313" key="14">
    <source>
        <dbReference type="Proteomes" id="UP001377972"/>
    </source>
</evidence>
<keyword evidence="5 9" id="KW-0129">CBS domain</keyword>
<dbReference type="SUPFAM" id="SSF56176">
    <property type="entry name" value="FAD-binding/transporter-associated domain-like"/>
    <property type="match status" value="1"/>
</dbReference>
<dbReference type="PANTHER" id="PTHR22777">
    <property type="entry name" value="HEMOLYSIN-RELATED"/>
    <property type="match status" value="1"/>
</dbReference>
<dbReference type="Pfam" id="PF21917">
    <property type="entry name" value="NMB0537_N"/>
    <property type="match status" value="1"/>
</dbReference>
<evidence type="ECO:0000256" key="2">
    <source>
        <dbReference type="ARBA" id="ARBA00022448"/>
    </source>
</evidence>
<organism evidence="11 13">
    <name type="scientific">Pseudoalteromonas lipolytica</name>
    <dbReference type="NCBI Taxonomy" id="570156"/>
    <lineage>
        <taxon>Bacteria</taxon>
        <taxon>Pseudomonadati</taxon>
        <taxon>Pseudomonadota</taxon>
        <taxon>Gammaproteobacteria</taxon>
        <taxon>Alteromonadales</taxon>
        <taxon>Pseudoalteromonadaceae</taxon>
        <taxon>Pseudoalteromonas</taxon>
    </lineage>
</organism>
<comment type="function">
    <text evidence="7">Plays a role in the transport of magnesium and cobalt ions.</text>
</comment>
<reference evidence="11 13" key="1">
    <citation type="submission" date="2015-09" db="EMBL/GenBank/DDBJ databases">
        <title>Draft Genome Sequence of Pseudoalteromonas lipolytica UCD-48B.</title>
        <authorList>
            <person name="Krusor M."/>
            <person name="Coil D.A."/>
            <person name="Lang J.M."/>
            <person name="Eisen J.A."/>
            <person name="Alexiev A."/>
        </authorList>
    </citation>
    <scope>NUCLEOTIDE SEQUENCE [LARGE SCALE GENOMIC DNA]</scope>
    <source>
        <strain evidence="11 13">UCD-48B</strain>
    </source>
</reference>
<reference evidence="12 14" key="2">
    <citation type="submission" date="2023-01" db="EMBL/GenBank/DDBJ databases">
        <title>Trichodesmium-associated heterotrophic epibiont bacteria.</title>
        <authorList>
            <person name="Cleveland C.S."/>
            <person name="Webb E.A."/>
        </authorList>
    </citation>
    <scope>NUCLEOTIDE SEQUENCE [LARGE SCALE GENOMIC DNA]</scope>
    <source>
        <strain evidence="12 14">USCH2</strain>
    </source>
</reference>
<dbReference type="EMBL" id="JAQPZS010000018">
    <property type="protein sequence ID" value="MEJ6497694.1"/>
    <property type="molecule type" value="Genomic_DNA"/>
</dbReference>
<dbReference type="GeneID" id="29848585"/>
<keyword evidence="14" id="KW-1185">Reference proteome</keyword>
<gene>
    <name evidence="12" type="primary">corC</name>
    <name evidence="11" type="ORF">AOG27_03780</name>
    <name evidence="12" type="ORF">PQI24_16740</name>
</gene>
<dbReference type="Gene3D" id="3.30.465.10">
    <property type="match status" value="1"/>
</dbReference>
<dbReference type="InterPro" id="IPR054115">
    <property type="entry name" value="CorC_N"/>
</dbReference>
<evidence type="ECO:0000256" key="7">
    <source>
        <dbReference type="ARBA" id="ARBA00037273"/>
    </source>
</evidence>
<keyword evidence="2" id="KW-0813">Transport</keyword>
<evidence type="ECO:0000256" key="9">
    <source>
        <dbReference type="PROSITE-ProRule" id="PRU00703"/>
    </source>
</evidence>
<dbReference type="SMART" id="SM00116">
    <property type="entry name" value="CBS"/>
    <property type="match status" value="2"/>
</dbReference>
<dbReference type="SUPFAM" id="SSF54631">
    <property type="entry name" value="CBS-domain pair"/>
    <property type="match status" value="1"/>
</dbReference>
<dbReference type="Pfam" id="PF03471">
    <property type="entry name" value="CorC_HlyC"/>
    <property type="match status" value="1"/>
</dbReference>